<dbReference type="SUPFAM" id="SSF50346">
    <property type="entry name" value="PRC-barrel domain"/>
    <property type="match status" value="1"/>
</dbReference>
<dbReference type="EMBL" id="CP116942">
    <property type="protein sequence ID" value="WCO65396.1"/>
    <property type="molecule type" value="Genomic_DNA"/>
</dbReference>
<dbReference type="KEGG" id="ima:PO878_12905"/>
<sequence>MAEVENIGEWKGSDIVDQDGEKIGRLEETYSELGRSQPVIGAVKTGRLSRGLHLVPLTDATVGKGHIRLPLTEDEVTAAPTVHKSGQMSPEEETAFLQHYGLPAPDDGGQPGVPRYESATVAHERGQALDDRLAEADELESRAAEHGSRAEEAESEASDASERASEARREEATLTQQARQIRDEVAASRPPS</sequence>
<dbReference type="Gene3D" id="3.90.50.10">
    <property type="entry name" value="Photosynthetic Reaction Center, subunit H, domain 2"/>
    <property type="match status" value="1"/>
</dbReference>
<gene>
    <name evidence="3" type="ORF">PO878_12905</name>
</gene>
<proteinExistence type="predicted"/>
<evidence type="ECO:0000259" key="2">
    <source>
        <dbReference type="Pfam" id="PF05239"/>
    </source>
</evidence>
<feature type="compositionally biased region" description="Basic and acidic residues" evidence="1">
    <location>
        <begin position="122"/>
        <end position="152"/>
    </location>
</feature>
<dbReference type="GO" id="GO:0019684">
    <property type="term" value="P:photosynthesis, light reaction"/>
    <property type="evidence" value="ECO:0007669"/>
    <property type="project" value="InterPro"/>
</dbReference>
<dbReference type="AlphaFoldDB" id="A0AAE9YCR0"/>
<feature type="compositionally biased region" description="Basic and acidic residues" evidence="1">
    <location>
        <begin position="160"/>
        <end position="172"/>
    </location>
</feature>
<dbReference type="InterPro" id="IPR027275">
    <property type="entry name" value="PRC-brl_dom"/>
</dbReference>
<evidence type="ECO:0000256" key="1">
    <source>
        <dbReference type="SAM" id="MobiDB-lite"/>
    </source>
</evidence>
<keyword evidence="4" id="KW-1185">Reference proteome</keyword>
<dbReference type="RefSeq" id="WP_272734921.1">
    <property type="nucleotide sequence ID" value="NZ_CP116942.1"/>
</dbReference>
<reference evidence="3" key="1">
    <citation type="submission" date="2023-01" db="EMBL/GenBank/DDBJ databases">
        <title>The diversity of Class Acidimicrobiia in South China Sea sediment environments and the proposal of Iamia marina sp. nov., a novel species of the genus Iamia.</title>
        <authorList>
            <person name="He Y."/>
            <person name="Tian X."/>
        </authorList>
    </citation>
    <scope>NUCLEOTIDE SEQUENCE</scope>
    <source>
        <strain evidence="3">DSM 19957</strain>
    </source>
</reference>
<feature type="region of interest" description="Disordered" evidence="1">
    <location>
        <begin position="100"/>
        <end position="192"/>
    </location>
</feature>
<accession>A0AAE9YCR0</accession>
<dbReference type="Proteomes" id="UP001216390">
    <property type="component" value="Chromosome"/>
</dbReference>
<dbReference type="InterPro" id="IPR014747">
    <property type="entry name" value="Bac_photo_RC_H_C"/>
</dbReference>
<dbReference type="GO" id="GO:0030077">
    <property type="term" value="C:plasma membrane light-harvesting complex"/>
    <property type="evidence" value="ECO:0007669"/>
    <property type="project" value="InterPro"/>
</dbReference>
<organism evidence="3 4">
    <name type="scientific">Iamia majanohamensis</name>
    <dbReference type="NCBI Taxonomy" id="467976"/>
    <lineage>
        <taxon>Bacteria</taxon>
        <taxon>Bacillati</taxon>
        <taxon>Actinomycetota</taxon>
        <taxon>Acidimicrobiia</taxon>
        <taxon>Acidimicrobiales</taxon>
        <taxon>Iamiaceae</taxon>
        <taxon>Iamia</taxon>
    </lineage>
</organism>
<dbReference type="Pfam" id="PF05239">
    <property type="entry name" value="PRC"/>
    <property type="match status" value="1"/>
</dbReference>
<dbReference type="InterPro" id="IPR011033">
    <property type="entry name" value="PRC_barrel-like_sf"/>
</dbReference>
<evidence type="ECO:0000313" key="3">
    <source>
        <dbReference type="EMBL" id="WCO65396.1"/>
    </source>
</evidence>
<evidence type="ECO:0000313" key="4">
    <source>
        <dbReference type="Proteomes" id="UP001216390"/>
    </source>
</evidence>
<protein>
    <recommendedName>
        <fullName evidence="2">PRC-barrel domain-containing protein</fullName>
    </recommendedName>
</protein>
<feature type="domain" description="PRC-barrel" evidence="2">
    <location>
        <begin position="6"/>
        <end position="75"/>
    </location>
</feature>
<name>A0AAE9YCR0_9ACTN</name>